<keyword evidence="1" id="KW-0812">Transmembrane</keyword>
<proteinExistence type="predicted"/>
<evidence type="ECO:0000313" key="2">
    <source>
        <dbReference type="EMBL" id="KAF7834656.1"/>
    </source>
</evidence>
<dbReference type="EMBL" id="JAAIUW010000004">
    <property type="protein sequence ID" value="KAF7834656.1"/>
    <property type="molecule type" value="Genomic_DNA"/>
</dbReference>
<name>A0A835C843_9FABA</name>
<dbReference type="Proteomes" id="UP000634136">
    <property type="component" value="Unassembled WGS sequence"/>
</dbReference>
<gene>
    <name evidence="2" type="ORF">G2W53_009515</name>
</gene>
<sequence>MWKRDGGVLALTLAFKRDLGSLRIIILLFRGGVLALTYAGNVSIAENGDRFFGEKQIEEWADSRIEQSSRGILRSQEGELTFFKMGWEQASLEVRYTLKHIDYLEKKKNDLMARLKEVRVD</sequence>
<keyword evidence="1" id="KW-0472">Membrane</keyword>
<evidence type="ECO:0000256" key="1">
    <source>
        <dbReference type="SAM" id="Phobius"/>
    </source>
</evidence>
<comment type="caution">
    <text evidence="2">The sequence shown here is derived from an EMBL/GenBank/DDBJ whole genome shotgun (WGS) entry which is preliminary data.</text>
</comment>
<keyword evidence="1" id="KW-1133">Transmembrane helix</keyword>
<reference evidence="2" key="1">
    <citation type="submission" date="2020-09" db="EMBL/GenBank/DDBJ databases">
        <title>Genome-Enabled Discovery of Anthraquinone Biosynthesis in Senna tora.</title>
        <authorList>
            <person name="Kang S.-H."/>
            <person name="Pandey R.P."/>
            <person name="Lee C.-M."/>
            <person name="Sim J.-S."/>
            <person name="Jeong J.-T."/>
            <person name="Choi B.-S."/>
            <person name="Jung M."/>
            <person name="Ginzburg D."/>
            <person name="Zhao K."/>
            <person name="Won S.Y."/>
            <person name="Oh T.-J."/>
            <person name="Yu Y."/>
            <person name="Kim N.-H."/>
            <person name="Lee O.R."/>
            <person name="Lee T.-H."/>
            <person name="Bashyal P."/>
            <person name="Kim T.-S."/>
            <person name="Lee W.-H."/>
            <person name="Kawkins C."/>
            <person name="Kim C.-K."/>
            <person name="Kim J.S."/>
            <person name="Ahn B.O."/>
            <person name="Rhee S.Y."/>
            <person name="Sohng J.K."/>
        </authorList>
    </citation>
    <scope>NUCLEOTIDE SEQUENCE</scope>
    <source>
        <tissue evidence="2">Leaf</tissue>
    </source>
</reference>
<feature type="transmembrane region" description="Helical" evidence="1">
    <location>
        <begin position="20"/>
        <end position="40"/>
    </location>
</feature>
<keyword evidence="3" id="KW-1185">Reference proteome</keyword>
<evidence type="ECO:0000313" key="3">
    <source>
        <dbReference type="Proteomes" id="UP000634136"/>
    </source>
</evidence>
<protein>
    <submittedName>
        <fullName evidence="2">Uncharacterized protein</fullName>
    </submittedName>
</protein>
<organism evidence="2 3">
    <name type="scientific">Senna tora</name>
    <dbReference type="NCBI Taxonomy" id="362788"/>
    <lineage>
        <taxon>Eukaryota</taxon>
        <taxon>Viridiplantae</taxon>
        <taxon>Streptophyta</taxon>
        <taxon>Embryophyta</taxon>
        <taxon>Tracheophyta</taxon>
        <taxon>Spermatophyta</taxon>
        <taxon>Magnoliopsida</taxon>
        <taxon>eudicotyledons</taxon>
        <taxon>Gunneridae</taxon>
        <taxon>Pentapetalae</taxon>
        <taxon>rosids</taxon>
        <taxon>fabids</taxon>
        <taxon>Fabales</taxon>
        <taxon>Fabaceae</taxon>
        <taxon>Caesalpinioideae</taxon>
        <taxon>Cassia clade</taxon>
        <taxon>Senna</taxon>
    </lineage>
</organism>
<accession>A0A835C843</accession>
<dbReference type="AlphaFoldDB" id="A0A835C843"/>